<dbReference type="RefSeq" id="WP_159456759.1">
    <property type="nucleotide sequence ID" value="NZ_FWFK01000004.1"/>
</dbReference>
<dbReference type="PANTHER" id="PTHR36973">
    <property type="entry name" value="SLL1456 PROTEIN-RELATED"/>
    <property type="match status" value="1"/>
</dbReference>
<dbReference type="Gene3D" id="3.40.50.150">
    <property type="entry name" value="Vaccinia Virus protein VP39"/>
    <property type="match status" value="1"/>
</dbReference>
<dbReference type="EMBL" id="FWFK01000004">
    <property type="protein sequence ID" value="SLN48643.1"/>
    <property type="molecule type" value="Genomic_DNA"/>
</dbReference>
<dbReference type="InterPro" id="IPR053188">
    <property type="entry name" value="FkbM_Methyltransferase"/>
</dbReference>
<dbReference type="OrthoDB" id="292760at2"/>
<name>A0A1X6ZDR4_9RHOB</name>
<dbReference type="InterPro" id="IPR029063">
    <property type="entry name" value="SAM-dependent_MTases_sf"/>
</dbReference>
<dbReference type="Pfam" id="PF05050">
    <property type="entry name" value="Methyltransf_21"/>
    <property type="match status" value="1"/>
</dbReference>
<dbReference type="NCBIfam" id="TIGR01444">
    <property type="entry name" value="fkbM_fam"/>
    <property type="match status" value="1"/>
</dbReference>
<dbReference type="SUPFAM" id="SSF53335">
    <property type="entry name" value="S-adenosyl-L-methionine-dependent methyltransferases"/>
    <property type="match status" value="1"/>
</dbReference>
<dbReference type="PANTHER" id="PTHR36973:SF4">
    <property type="entry name" value="NODULATION PROTEIN"/>
    <property type="match status" value="1"/>
</dbReference>
<dbReference type="GO" id="GO:0008171">
    <property type="term" value="F:O-methyltransferase activity"/>
    <property type="evidence" value="ECO:0007669"/>
    <property type="project" value="TreeGrafter"/>
</dbReference>
<accession>A0A1X6ZDR4</accession>
<feature type="domain" description="Methyltransferase FkbM" evidence="1">
    <location>
        <begin position="25"/>
        <end position="189"/>
    </location>
</feature>
<sequence length="296" mass="32636">MRKSVRLVRALKEIIPDLAPTSVVDVGANPTETPPYRALMRAGQATVFGFEPDPRAFAELQASRDAAVRYVNAAVGDGGRHTLHVCKDSYMSSLLRPDPRAIEVFPQMGRSLEVVETREIDTAALDDIDDIARIDLLKIDIQGGELRAFENGRRKLGSAVCVQTEVSFFPIYEDQPGFGEIDAMLRGLGLLPHSMPVLYRNPVSPLWARRRFGKQLCDGDIVYLRDIRHLDRMDDHQVGQLAVIAAGVLEAHDICARALDELCARGVVSGAALQQVFRDFPAENGRYAFRAAPGVD</sequence>
<organism evidence="2 3">
    <name type="scientific">Roseivivax jejudonensis</name>
    <dbReference type="NCBI Taxonomy" id="1529041"/>
    <lineage>
        <taxon>Bacteria</taxon>
        <taxon>Pseudomonadati</taxon>
        <taxon>Pseudomonadota</taxon>
        <taxon>Alphaproteobacteria</taxon>
        <taxon>Rhodobacterales</taxon>
        <taxon>Roseobacteraceae</taxon>
        <taxon>Roseivivax</taxon>
    </lineage>
</organism>
<reference evidence="2 3" key="1">
    <citation type="submission" date="2017-03" db="EMBL/GenBank/DDBJ databases">
        <authorList>
            <person name="Afonso C.L."/>
            <person name="Miller P.J."/>
            <person name="Scott M.A."/>
            <person name="Spackman E."/>
            <person name="Goraichik I."/>
            <person name="Dimitrov K.M."/>
            <person name="Suarez D.L."/>
            <person name="Swayne D.E."/>
        </authorList>
    </citation>
    <scope>NUCLEOTIDE SEQUENCE [LARGE SCALE GENOMIC DNA]</scope>
    <source>
        <strain evidence="2 3">CECT 8625</strain>
    </source>
</reference>
<evidence type="ECO:0000313" key="2">
    <source>
        <dbReference type="EMBL" id="SLN48643.1"/>
    </source>
</evidence>
<evidence type="ECO:0000313" key="3">
    <source>
        <dbReference type="Proteomes" id="UP000193570"/>
    </source>
</evidence>
<proteinExistence type="predicted"/>
<dbReference type="AlphaFoldDB" id="A0A1X6ZDR4"/>
<evidence type="ECO:0000259" key="1">
    <source>
        <dbReference type="Pfam" id="PF05050"/>
    </source>
</evidence>
<gene>
    <name evidence="2" type="ORF">ROJ8625_02374</name>
</gene>
<dbReference type="Proteomes" id="UP000193570">
    <property type="component" value="Unassembled WGS sequence"/>
</dbReference>
<keyword evidence="3" id="KW-1185">Reference proteome</keyword>
<dbReference type="InterPro" id="IPR006342">
    <property type="entry name" value="FkbM_mtfrase"/>
</dbReference>
<protein>
    <recommendedName>
        <fullName evidence="1">Methyltransferase FkbM domain-containing protein</fullName>
    </recommendedName>
</protein>